<protein>
    <submittedName>
        <fullName evidence="2">Uncharacterized protein</fullName>
    </submittedName>
</protein>
<accession>A0A3L6TA54</accession>
<evidence type="ECO:0000313" key="2">
    <source>
        <dbReference type="EMBL" id="RLN33726.1"/>
    </source>
</evidence>
<name>A0A3L6TA54_PANMI</name>
<reference evidence="3" key="1">
    <citation type="journal article" date="2019" name="Nat. Commun.">
        <title>The genome of broomcorn millet.</title>
        <authorList>
            <person name="Zou C."/>
            <person name="Miki D."/>
            <person name="Li D."/>
            <person name="Tang Q."/>
            <person name="Xiao L."/>
            <person name="Rajput S."/>
            <person name="Deng P."/>
            <person name="Jia W."/>
            <person name="Huang R."/>
            <person name="Zhang M."/>
            <person name="Sun Y."/>
            <person name="Hu J."/>
            <person name="Fu X."/>
            <person name="Schnable P.S."/>
            <person name="Li F."/>
            <person name="Zhang H."/>
            <person name="Feng B."/>
            <person name="Zhu X."/>
            <person name="Liu R."/>
            <person name="Schnable J.C."/>
            <person name="Zhu J.-K."/>
            <person name="Zhang H."/>
        </authorList>
    </citation>
    <scope>NUCLEOTIDE SEQUENCE [LARGE SCALE GENOMIC DNA]</scope>
</reference>
<dbReference type="PANTHER" id="PTHR35759:SF1">
    <property type="entry name" value="OS07G0673000 PROTEIN"/>
    <property type="match status" value="1"/>
</dbReference>
<feature type="chain" id="PRO_5018245937" evidence="1">
    <location>
        <begin position="32"/>
        <end position="292"/>
    </location>
</feature>
<dbReference type="PANTHER" id="PTHR35759">
    <property type="entry name" value="BNAA09G03860D PROTEIN"/>
    <property type="match status" value="1"/>
</dbReference>
<proteinExistence type="predicted"/>
<sequence length="292" mass="31595">MLHLLFRPPPLPLKLAFTISLAVSFSVSCCATPSSPSSRTSASSRSPAPSHQAVAADLLSVLAGPRAAAQVPAAEATRLRACLRFLSPVNLAVSKVSSWSGGGSRKFLLEGRDAGAAEADEMVMWPPAPVMELARIAVDSGGDPGAIHRALDPTMLPVGVQLSHFISYVLLHLWGILHWFHAKEYPAFDKELFPYSLGYCQAGSNVPYDDSMNLRNILWLAPLPSKETKAWLAPGVLVVLDAHPDGIIYQEMIRDYVQIVRTVYEEDFGDSAVDVNYLNVANAAPADRIFIC</sequence>
<comment type="caution">
    <text evidence="2">The sequence shown here is derived from an EMBL/GenBank/DDBJ whole genome shotgun (WGS) entry which is preliminary data.</text>
</comment>
<dbReference type="AlphaFoldDB" id="A0A3L6TA54"/>
<gene>
    <name evidence="2" type="ORF">C2845_PM03G15920</name>
</gene>
<dbReference type="PROSITE" id="PS51257">
    <property type="entry name" value="PROKAR_LIPOPROTEIN"/>
    <property type="match status" value="1"/>
</dbReference>
<keyword evidence="3" id="KW-1185">Reference proteome</keyword>
<evidence type="ECO:0000313" key="3">
    <source>
        <dbReference type="Proteomes" id="UP000275267"/>
    </source>
</evidence>
<dbReference type="STRING" id="4540.A0A3L6TA54"/>
<dbReference type="OrthoDB" id="407127at2759"/>
<dbReference type="EMBL" id="PQIB02000002">
    <property type="protein sequence ID" value="RLN33726.1"/>
    <property type="molecule type" value="Genomic_DNA"/>
</dbReference>
<evidence type="ECO:0000256" key="1">
    <source>
        <dbReference type="SAM" id="SignalP"/>
    </source>
</evidence>
<keyword evidence="1" id="KW-0732">Signal</keyword>
<feature type="signal peptide" evidence="1">
    <location>
        <begin position="1"/>
        <end position="31"/>
    </location>
</feature>
<organism evidence="2 3">
    <name type="scientific">Panicum miliaceum</name>
    <name type="common">Proso millet</name>
    <name type="synonym">Broomcorn millet</name>
    <dbReference type="NCBI Taxonomy" id="4540"/>
    <lineage>
        <taxon>Eukaryota</taxon>
        <taxon>Viridiplantae</taxon>
        <taxon>Streptophyta</taxon>
        <taxon>Embryophyta</taxon>
        <taxon>Tracheophyta</taxon>
        <taxon>Spermatophyta</taxon>
        <taxon>Magnoliopsida</taxon>
        <taxon>Liliopsida</taxon>
        <taxon>Poales</taxon>
        <taxon>Poaceae</taxon>
        <taxon>PACMAD clade</taxon>
        <taxon>Panicoideae</taxon>
        <taxon>Panicodae</taxon>
        <taxon>Paniceae</taxon>
        <taxon>Panicinae</taxon>
        <taxon>Panicum</taxon>
        <taxon>Panicum sect. Panicum</taxon>
    </lineage>
</organism>
<dbReference type="Proteomes" id="UP000275267">
    <property type="component" value="Unassembled WGS sequence"/>
</dbReference>